<dbReference type="InterPro" id="IPR029063">
    <property type="entry name" value="SAM-dependent_MTases_sf"/>
</dbReference>
<evidence type="ECO:0000313" key="6">
    <source>
        <dbReference type="Proteomes" id="UP001207582"/>
    </source>
</evidence>
<sequence>MKPASVATATPRDTPTVPASGEPWRPIHYLGSKLRALASIGEALDAVSEPNARVYDLFAGSGTVSRWLANTRPVTAVDIQEYSRIICSALLHPAQVDTQSVKRDIQDLTDSSESFGVHFAAAPLIELEVEAIDQASRGDALLLADMIEAGSLMTANTEIANKFVRKAFHEAKKRISALTGHDPQASMVLRHFGGIYFSYRQAADLDVILAFAHSSEKLERETLVAAALSSASELVNTVGKQFAQPIRPRSKLGSIKPGLVNLAMRDRLRSTLSAYTNSIEKYASQPNAADSSIAIRSDYRDFMASTAFDGGVVYADPPYTRDHYSRFYHVLETMALRDDPAISSNTVRGKTSPSRGAYREDRHQSPFCIRSQAPEAFDELFSGVAKKDMPIVVSYSPYAAEKDAHPRVMEMGAVEEIAGRYYAKVELVSVGEFFHSRLNRSDLNKEIAREAEFLLLCK</sequence>
<evidence type="ECO:0000256" key="1">
    <source>
        <dbReference type="ARBA" id="ARBA00022603"/>
    </source>
</evidence>
<dbReference type="Pfam" id="PF02086">
    <property type="entry name" value="MethyltransfD12"/>
    <property type="match status" value="2"/>
</dbReference>
<keyword evidence="1 5" id="KW-0489">Methyltransferase</keyword>
<organism evidence="5 6">
    <name type="scientific">Defluviimonas salinarum</name>
    <dbReference type="NCBI Taxonomy" id="2992147"/>
    <lineage>
        <taxon>Bacteria</taxon>
        <taxon>Pseudomonadati</taxon>
        <taxon>Pseudomonadota</taxon>
        <taxon>Alphaproteobacteria</taxon>
        <taxon>Rhodobacterales</taxon>
        <taxon>Paracoccaceae</taxon>
        <taxon>Albidovulum</taxon>
    </lineage>
</organism>
<feature type="region of interest" description="Disordered" evidence="4">
    <location>
        <begin position="1"/>
        <end position="22"/>
    </location>
</feature>
<evidence type="ECO:0000256" key="2">
    <source>
        <dbReference type="ARBA" id="ARBA00022679"/>
    </source>
</evidence>
<evidence type="ECO:0000313" key="5">
    <source>
        <dbReference type="EMBL" id="MCW3781542.1"/>
    </source>
</evidence>
<comment type="caution">
    <text evidence="5">The sequence shown here is derived from an EMBL/GenBank/DDBJ whole genome shotgun (WGS) entry which is preliminary data.</text>
</comment>
<evidence type="ECO:0000256" key="4">
    <source>
        <dbReference type="SAM" id="MobiDB-lite"/>
    </source>
</evidence>
<dbReference type="Proteomes" id="UP001207582">
    <property type="component" value="Unassembled WGS sequence"/>
</dbReference>
<dbReference type="InterPro" id="IPR012327">
    <property type="entry name" value="MeTrfase_D12"/>
</dbReference>
<reference evidence="5 6" key="1">
    <citation type="submission" date="2022-10" db="EMBL/GenBank/DDBJ databases">
        <title>Defluviimonas sp. CAU 1641 isolated from mud.</title>
        <authorList>
            <person name="Kim W."/>
        </authorList>
    </citation>
    <scope>NUCLEOTIDE SEQUENCE [LARGE SCALE GENOMIC DNA]</scope>
    <source>
        <strain evidence="5 6">CAU 1641</strain>
    </source>
</reference>
<protein>
    <submittedName>
        <fullName evidence="5">DNA adenine methylase</fullName>
    </submittedName>
</protein>
<feature type="region of interest" description="Disordered" evidence="4">
    <location>
        <begin position="342"/>
        <end position="363"/>
    </location>
</feature>
<dbReference type="Gene3D" id="3.40.50.150">
    <property type="entry name" value="Vaccinia Virus protein VP39"/>
    <property type="match status" value="1"/>
</dbReference>
<dbReference type="EMBL" id="JAPDOG010000005">
    <property type="protein sequence ID" value="MCW3781542.1"/>
    <property type="molecule type" value="Genomic_DNA"/>
</dbReference>
<keyword evidence="3" id="KW-0949">S-adenosyl-L-methionine</keyword>
<keyword evidence="2" id="KW-0808">Transferase</keyword>
<evidence type="ECO:0000256" key="3">
    <source>
        <dbReference type="ARBA" id="ARBA00022691"/>
    </source>
</evidence>
<gene>
    <name evidence="5" type="ORF">OM960_08040</name>
</gene>
<dbReference type="RefSeq" id="WP_264771601.1">
    <property type="nucleotide sequence ID" value="NZ_JAPDOG010000005.1"/>
</dbReference>
<dbReference type="GO" id="GO:0032259">
    <property type="term" value="P:methylation"/>
    <property type="evidence" value="ECO:0007669"/>
    <property type="project" value="UniProtKB-KW"/>
</dbReference>
<proteinExistence type="predicted"/>
<keyword evidence="6" id="KW-1185">Reference proteome</keyword>
<dbReference type="GO" id="GO:0008168">
    <property type="term" value="F:methyltransferase activity"/>
    <property type="evidence" value="ECO:0007669"/>
    <property type="project" value="UniProtKB-KW"/>
</dbReference>
<name>A0ABT3J1H7_9RHOB</name>
<feature type="compositionally biased region" description="Polar residues" evidence="4">
    <location>
        <begin position="342"/>
        <end position="354"/>
    </location>
</feature>
<accession>A0ABT3J1H7</accession>
<dbReference type="SUPFAM" id="SSF53335">
    <property type="entry name" value="S-adenosyl-L-methionine-dependent methyltransferases"/>
    <property type="match status" value="1"/>
</dbReference>